<evidence type="ECO:0000256" key="2">
    <source>
        <dbReference type="ARBA" id="ARBA00022670"/>
    </source>
</evidence>
<dbReference type="InterPro" id="IPR003653">
    <property type="entry name" value="Peptidase_C48_C"/>
</dbReference>
<dbReference type="RefSeq" id="XP_016493841.1">
    <property type="nucleotide sequence ID" value="XM_016638355.1"/>
</dbReference>
<evidence type="ECO:0000313" key="5">
    <source>
        <dbReference type="RefSeq" id="XP_016493841.1"/>
    </source>
</evidence>
<dbReference type="OrthoDB" id="1680482at2759"/>
<gene>
    <name evidence="5" type="primary">LOC107813140</name>
</gene>
<protein>
    <recommendedName>
        <fullName evidence="4">Ubiquitin-like protease family profile domain-containing protein</fullName>
    </recommendedName>
</protein>
<feature type="domain" description="Ubiquitin-like protease family profile" evidence="4">
    <location>
        <begin position="1"/>
        <end position="147"/>
    </location>
</feature>
<dbReference type="GO" id="GO:0016929">
    <property type="term" value="F:deSUMOylase activity"/>
    <property type="evidence" value="ECO:0000318"/>
    <property type="project" value="GO_Central"/>
</dbReference>
<dbReference type="InterPro" id="IPR038765">
    <property type="entry name" value="Papain-like_cys_pep_sf"/>
</dbReference>
<dbReference type="KEGG" id="nta:107813140"/>
<dbReference type="Gene3D" id="3.40.395.10">
    <property type="entry name" value="Adenoviral Proteinase, Chain A"/>
    <property type="match status" value="1"/>
</dbReference>
<organism evidence="5">
    <name type="scientific">Nicotiana tabacum</name>
    <name type="common">Common tobacco</name>
    <dbReference type="NCBI Taxonomy" id="4097"/>
    <lineage>
        <taxon>Eukaryota</taxon>
        <taxon>Viridiplantae</taxon>
        <taxon>Streptophyta</taxon>
        <taxon>Embryophyta</taxon>
        <taxon>Tracheophyta</taxon>
        <taxon>Spermatophyta</taxon>
        <taxon>Magnoliopsida</taxon>
        <taxon>eudicotyledons</taxon>
        <taxon>Gunneridae</taxon>
        <taxon>Pentapetalae</taxon>
        <taxon>asterids</taxon>
        <taxon>lamiids</taxon>
        <taxon>Solanales</taxon>
        <taxon>Solanaceae</taxon>
        <taxon>Nicotianoideae</taxon>
        <taxon>Nicotianeae</taxon>
        <taxon>Nicotiana</taxon>
    </lineage>
</organism>
<dbReference type="PaxDb" id="4097-A0A1S4BY63"/>
<dbReference type="Pfam" id="PF02902">
    <property type="entry name" value="Peptidase_C48"/>
    <property type="match status" value="1"/>
</dbReference>
<dbReference type="AlphaFoldDB" id="A0A1S4BY63"/>
<keyword evidence="3" id="KW-0378">Hydrolase</keyword>
<accession>A0A1S4BY63</accession>
<reference evidence="5" key="1">
    <citation type="submission" date="2025-08" db="UniProtKB">
        <authorList>
            <consortium name="RefSeq"/>
        </authorList>
    </citation>
    <scope>IDENTIFICATION</scope>
</reference>
<dbReference type="GO" id="GO:0005634">
    <property type="term" value="C:nucleus"/>
    <property type="evidence" value="ECO:0000318"/>
    <property type="project" value="GO_Central"/>
</dbReference>
<sequence>MEIEELTEFTWFIEESTAEKVTNYVSGIDLSCGISWASAEKVFFPFRLNPNVGQSSIHYFLGILYFQTKTIYVYDSLSNSPYERALEHVQNYAWLITHLLECLNFGTHNKTYQENPVKSFMIKWMNTPLQENNVDCGILALKFLEMRLKQDDVFKFKQSDALTFRRELAANLWAHGKWKEDSGYETPEEQLGHDYEEYEDTLCEFSQ</sequence>
<evidence type="ECO:0000256" key="3">
    <source>
        <dbReference type="ARBA" id="ARBA00022801"/>
    </source>
</evidence>
<evidence type="ECO:0000256" key="1">
    <source>
        <dbReference type="ARBA" id="ARBA00005234"/>
    </source>
</evidence>
<dbReference type="SUPFAM" id="SSF54001">
    <property type="entry name" value="Cysteine proteinases"/>
    <property type="match status" value="1"/>
</dbReference>
<dbReference type="PROSITE" id="PS50600">
    <property type="entry name" value="ULP_PROTEASE"/>
    <property type="match status" value="1"/>
</dbReference>
<dbReference type="GO" id="GO:0016926">
    <property type="term" value="P:protein desumoylation"/>
    <property type="evidence" value="ECO:0000318"/>
    <property type="project" value="GO_Central"/>
</dbReference>
<keyword evidence="2" id="KW-0645">Protease</keyword>
<proteinExistence type="inferred from homology"/>
<name>A0A1S4BY63_TOBAC</name>
<comment type="similarity">
    <text evidence="1">Belongs to the peptidase C48 family.</text>
</comment>
<dbReference type="GO" id="GO:0006508">
    <property type="term" value="P:proteolysis"/>
    <property type="evidence" value="ECO:0007669"/>
    <property type="project" value="UniProtKB-KW"/>
</dbReference>
<evidence type="ECO:0000259" key="4">
    <source>
        <dbReference type="PROSITE" id="PS50600"/>
    </source>
</evidence>